<keyword evidence="4 5" id="KW-0472">Membrane</keyword>
<accession>V5TDG6</accession>
<dbReference type="EMBL" id="KF648556">
    <property type="protein sequence ID" value="AHB62745.1"/>
    <property type="molecule type" value="Genomic_DNA"/>
</dbReference>
<evidence type="ECO:0000256" key="4">
    <source>
        <dbReference type="ARBA" id="ARBA00023136"/>
    </source>
</evidence>
<sequence length="413" mass="46808">MNQPPQEKINTLFYNITLALLIIILPTAFLDEKLSRVIFYWCGYLSIAGILFSIVKRKLTTVNTKLPIAYMIMFSIFFFWSTFSSLSNDSISQLLFTPAKRWFIAAAISLYILNNEAQTHPQRTCKIIITSMLIAFVLASVYGIFQSIQSDQRVVLGINRATLTAYAYSAFSLALISLLSVNLKKIKYITLVSIILTSVYVIFITQTRSAMIIHPLLCGVLLLTSLYNDQRLNIKTIILALVALLSVISLNKEILINRFNSTIHEIQSYQSGNDYTSLGARFSMWKLGIISFNDSPWGQSESHRNKVINDYLEKNKENSFATDFINVHLHNEIVQYASLFGITGVFLLLFFYYMLIFKISTPKITGAIGFSSISALLYGTTDVLFTSIEFIVVFSTTLTLSYLFINNFREAKC</sequence>
<evidence type="ECO:0000313" key="7">
    <source>
        <dbReference type="EMBL" id="AHB62745.1"/>
    </source>
</evidence>
<feature type="transmembrane region" description="Helical" evidence="5">
    <location>
        <begin position="37"/>
        <end position="55"/>
    </location>
</feature>
<dbReference type="GO" id="GO:0016020">
    <property type="term" value="C:membrane"/>
    <property type="evidence" value="ECO:0007669"/>
    <property type="project" value="UniProtKB-SubCell"/>
</dbReference>
<feature type="transmembrane region" description="Helical" evidence="5">
    <location>
        <begin position="95"/>
        <end position="113"/>
    </location>
</feature>
<feature type="transmembrane region" description="Helical" evidence="5">
    <location>
        <begin position="188"/>
        <end position="205"/>
    </location>
</feature>
<proteinExistence type="predicted"/>
<feature type="transmembrane region" description="Helical" evidence="5">
    <location>
        <begin position="165"/>
        <end position="181"/>
    </location>
</feature>
<evidence type="ECO:0000259" key="6">
    <source>
        <dbReference type="Pfam" id="PF04932"/>
    </source>
</evidence>
<dbReference type="PANTHER" id="PTHR37422">
    <property type="entry name" value="TEICHURONIC ACID BIOSYNTHESIS PROTEIN TUAE"/>
    <property type="match status" value="1"/>
</dbReference>
<feature type="transmembrane region" description="Helical" evidence="5">
    <location>
        <begin position="125"/>
        <end position="145"/>
    </location>
</feature>
<dbReference type="InterPro" id="IPR007016">
    <property type="entry name" value="O-antigen_ligase-rel_domated"/>
</dbReference>
<dbReference type="Pfam" id="PF04932">
    <property type="entry name" value="Wzy_C"/>
    <property type="match status" value="1"/>
</dbReference>
<feature type="transmembrane region" description="Helical" evidence="5">
    <location>
        <begin position="211"/>
        <end position="227"/>
    </location>
</feature>
<evidence type="ECO:0000256" key="3">
    <source>
        <dbReference type="ARBA" id="ARBA00022989"/>
    </source>
</evidence>
<evidence type="ECO:0000256" key="1">
    <source>
        <dbReference type="ARBA" id="ARBA00004141"/>
    </source>
</evidence>
<dbReference type="AlphaFoldDB" id="V5TDG6"/>
<dbReference type="InterPro" id="IPR051533">
    <property type="entry name" value="WaaL-like"/>
</dbReference>
<dbReference type="PANTHER" id="PTHR37422:SF17">
    <property type="entry name" value="O-ANTIGEN LIGASE"/>
    <property type="match status" value="1"/>
</dbReference>
<evidence type="ECO:0000256" key="2">
    <source>
        <dbReference type="ARBA" id="ARBA00022692"/>
    </source>
</evidence>
<feature type="transmembrane region" description="Helical" evidence="5">
    <location>
        <begin position="387"/>
        <end position="405"/>
    </location>
</feature>
<evidence type="ECO:0000256" key="5">
    <source>
        <dbReference type="SAM" id="Phobius"/>
    </source>
</evidence>
<organism evidence="7">
    <name type="scientific">Plesiomonas shigelloides</name>
    <name type="common">Aeromonas shigelloides</name>
    <dbReference type="NCBI Taxonomy" id="703"/>
    <lineage>
        <taxon>Bacteria</taxon>
        <taxon>Pseudomonadati</taxon>
        <taxon>Pseudomonadota</taxon>
        <taxon>Gammaproteobacteria</taxon>
        <taxon>Enterobacterales</taxon>
        <taxon>Enterobacteriaceae</taxon>
        <taxon>Plesiomonas</taxon>
    </lineage>
</organism>
<feature type="domain" description="O-antigen ligase-related" evidence="6">
    <location>
        <begin position="195"/>
        <end position="349"/>
    </location>
</feature>
<name>V5TDG6_PLESH</name>
<feature type="transmembrane region" description="Helical" evidence="5">
    <location>
        <begin position="12"/>
        <end position="31"/>
    </location>
</feature>
<protein>
    <submittedName>
        <fullName evidence="7">WaaL</fullName>
    </submittedName>
</protein>
<comment type="subcellular location">
    <subcellularLocation>
        <location evidence="1">Membrane</location>
        <topology evidence="1">Multi-pass membrane protein</topology>
    </subcellularLocation>
</comment>
<reference evidence="7" key="1">
    <citation type="journal article" date="2014" name="J. Bacteriol.">
        <title>Genomic and proteomic studies on Plesiomonas shigelloides lipopolysaccharide core biosynthesis.</title>
        <authorList>
            <person name="Aquilini E."/>
            <person name="Merino S."/>
            <person name="Regue M."/>
            <person name="Tomas J.M."/>
        </authorList>
    </citation>
    <scope>NUCLEOTIDE SEQUENCE</scope>
    <source>
        <strain evidence="7">CNCTC 113/92</strain>
    </source>
</reference>
<keyword evidence="2 5" id="KW-0812">Transmembrane</keyword>
<keyword evidence="3 5" id="KW-1133">Transmembrane helix</keyword>
<feature type="transmembrane region" description="Helical" evidence="5">
    <location>
        <begin position="333"/>
        <end position="357"/>
    </location>
</feature>
<feature type="transmembrane region" description="Helical" evidence="5">
    <location>
        <begin position="67"/>
        <end position="83"/>
    </location>
</feature>